<dbReference type="InterPro" id="IPR008551">
    <property type="entry name" value="TANGO2"/>
</dbReference>
<dbReference type="PANTHER" id="PTHR17985">
    <property type="entry name" value="SER/THR-RICH PROTEIN T10 IN DGCR REGION"/>
    <property type="match status" value="1"/>
</dbReference>
<sequence>MCTAIVGFDPSSPVPLVIAALRDEMTDRPFDPPAAHWPRWPGLVGGRDALAGGTWLAAAADGASGPRVAAVLNGRLDALPASGRRPVFDSTVPRGTARRSRGELPLRAAATGGLGLDEAGLRAFDPFHLVVADAAEAVLLSWDGGALVERGLDEGVNVVVNTGLDRGDPRAVRNRPLFERARPVPDEATLRGADAPGRIWGGWVDLLDAAGEGGSRTAGTGTGRDDPSALAARIELADGRVWATGSVTLLAVAGPTLRYAFTDAPGDPGAWRMVR</sequence>
<gene>
    <name evidence="1" type="ORF">EV190_1289</name>
</gene>
<dbReference type="Proteomes" id="UP000295281">
    <property type="component" value="Unassembled WGS sequence"/>
</dbReference>
<keyword evidence="2" id="KW-1185">Reference proteome</keyword>
<dbReference type="PANTHER" id="PTHR17985:SF8">
    <property type="entry name" value="TRANSPORT AND GOLGI ORGANIZATION PROTEIN 2 HOMOLOG"/>
    <property type="match status" value="1"/>
</dbReference>
<proteinExistence type="predicted"/>
<dbReference type="RefSeq" id="WP_133743330.1">
    <property type="nucleotide sequence ID" value="NZ_SNYN01000028.1"/>
</dbReference>
<dbReference type="AlphaFoldDB" id="A0A4R6UHK3"/>
<evidence type="ECO:0000313" key="2">
    <source>
        <dbReference type="Proteomes" id="UP000295281"/>
    </source>
</evidence>
<organism evidence="1 2">
    <name type="scientific">Actinorugispora endophytica</name>
    <dbReference type="NCBI Taxonomy" id="1605990"/>
    <lineage>
        <taxon>Bacteria</taxon>
        <taxon>Bacillati</taxon>
        <taxon>Actinomycetota</taxon>
        <taxon>Actinomycetes</taxon>
        <taxon>Streptosporangiales</taxon>
        <taxon>Nocardiopsidaceae</taxon>
        <taxon>Actinorugispora</taxon>
    </lineage>
</organism>
<reference evidence="1 2" key="1">
    <citation type="submission" date="2019-03" db="EMBL/GenBank/DDBJ databases">
        <title>Genomic Encyclopedia of Type Strains, Phase IV (KMG-IV): sequencing the most valuable type-strain genomes for metagenomic binning, comparative biology and taxonomic classification.</title>
        <authorList>
            <person name="Goeker M."/>
        </authorList>
    </citation>
    <scope>NUCLEOTIDE SEQUENCE [LARGE SCALE GENOMIC DNA]</scope>
    <source>
        <strain evidence="1 2">DSM 46770</strain>
    </source>
</reference>
<evidence type="ECO:0000313" key="1">
    <source>
        <dbReference type="EMBL" id="TDQ45852.1"/>
    </source>
</evidence>
<dbReference type="OrthoDB" id="4380123at2"/>
<dbReference type="Pfam" id="PF05742">
    <property type="entry name" value="TANGO2"/>
    <property type="match status" value="1"/>
</dbReference>
<protein>
    <submittedName>
        <fullName evidence="1">Transport and Golgi organization protein 2</fullName>
    </submittedName>
</protein>
<dbReference type="EMBL" id="SNYN01000028">
    <property type="protein sequence ID" value="TDQ45852.1"/>
    <property type="molecule type" value="Genomic_DNA"/>
</dbReference>
<accession>A0A4R6UHK3</accession>
<comment type="caution">
    <text evidence="1">The sequence shown here is derived from an EMBL/GenBank/DDBJ whole genome shotgun (WGS) entry which is preliminary data.</text>
</comment>
<name>A0A4R6UHK3_9ACTN</name>